<organism evidence="1 2">
    <name type="scientific">Paraclostridium ghonii</name>
    <dbReference type="NCBI Taxonomy" id="29358"/>
    <lineage>
        <taxon>Bacteria</taxon>
        <taxon>Bacillati</taxon>
        <taxon>Bacillota</taxon>
        <taxon>Clostridia</taxon>
        <taxon>Peptostreptococcales</taxon>
        <taxon>Peptostreptococcaceae</taxon>
        <taxon>Paraclostridium</taxon>
    </lineage>
</organism>
<gene>
    <name evidence="1" type="ORF">QOZ92_001652</name>
</gene>
<reference evidence="1 2" key="1">
    <citation type="submission" date="2023-07" db="EMBL/GenBank/DDBJ databases">
        <title>Genomic Encyclopedia of Type Strains, Phase IV (KMG-IV): sequencing the most valuable type-strain genomes for metagenomic binning, comparative biology and taxonomic classification.</title>
        <authorList>
            <person name="Goeker M."/>
        </authorList>
    </citation>
    <scope>NUCLEOTIDE SEQUENCE [LARGE SCALE GENOMIC DNA]</scope>
    <source>
        <strain evidence="1 2">DSM 15049</strain>
    </source>
</reference>
<dbReference type="Proteomes" id="UP001232584">
    <property type="component" value="Unassembled WGS sequence"/>
</dbReference>
<comment type="caution">
    <text evidence="1">The sequence shown here is derived from an EMBL/GenBank/DDBJ whole genome shotgun (WGS) entry which is preliminary data.</text>
</comment>
<proteinExistence type="predicted"/>
<evidence type="ECO:0000313" key="1">
    <source>
        <dbReference type="EMBL" id="MDQ0556538.1"/>
    </source>
</evidence>
<protein>
    <submittedName>
        <fullName evidence="1">3-hydroxymyristoyl/3-hydroxydecanoyl-(Acyl carrier protein) dehydratase</fullName>
    </submittedName>
</protein>
<accession>A0ABU0N0Z8</accession>
<name>A0ABU0N0Z8_9FIRM</name>
<keyword evidence="2" id="KW-1185">Reference proteome</keyword>
<evidence type="ECO:0000313" key="2">
    <source>
        <dbReference type="Proteomes" id="UP001232584"/>
    </source>
</evidence>
<dbReference type="EMBL" id="JAUSWG010000006">
    <property type="protein sequence ID" value="MDQ0556538.1"/>
    <property type="molecule type" value="Genomic_DNA"/>
</dbReference>
<sequence length="29" mass="3123">MLRLEVEIIKVKGTIGVIKAVATVDGKKL</sequence>